<keyword evidence="5" id="KW-0539">Nucleus</keyword>
<keyword evidence="1" id="KW-0479">Metal-binding</keyword>
<proteinExistence type="predicted"/>
<dbReference type="KEGG" id="fcy:FRACYDRAFT_155634"/>
<dbReference type="InParanoid" id="A0A1E7FKR6"/>
<dbReference type="InterPro" id="IPR009057">
    <property type="entry name" value="Homeodomain-like_sf"/>
</dbReference>
<evidence type="ECO:0000259" key="6">
    <source>
        <dbReference type="PROSITE" id="PS51293"/>
    </source>
</evidence>
<protein>
    <recommendedName>
        <fullName evidence="6">SANT domain-containing protein</fullName>
    </recommendedName>
</protein>
<organism evidence="7 8">
    <name type="scientific">Fragilariopsis cylindrus CCMP1102</name>
    <dbReference type="NCBI Taxonomy" id="635003"/>
    <lineage>
        <taxon>Eukaryota</taxon>
        <taxon>Sar</taxon>
        <taxon>Stramenopiles</taxon>
        <taxon>Ochrophyta</taxon>
        <taxon>Bacillariophyta</taxon>
        <taxon>Bacillariophyceae</taxon>
        <taxon>Bacillariophycidae</taxon>
        <taxon>Bacillariales</taxon>
        <taxon>Bacillariaceae</taxon>
        <taxon>Fragilariopsis</taxon>
    </lineage>
</organism>
<dbReference type="InterPro" id="IPR017884">
    <property type="entry name" value="SANT_dom"/>
</dbReference>
<evidence type="ECO:0000313" key="8">
    <source>
        <dbReference type="Proteomes" id="UP000095751"/>
    </source>
</evidence>
<dbReference type="SUPFAM" id="SSF46689">
    <property type="entry name" value="Homeodomain-like"/>
    <property type="match status" value="1"/>
</dbReference>
<dbReference type="GO" id="GO:0003677">
    <property type="term" value="F:DNA binding"/>
    <property type="evidence" value="ECO:0007669"/>
    <property type="project" value="UniProtKB-KW"/>
</dbReference>
<evidence type="ECO:0000256" key="1">
    <source>
        <dbReference type="ARBA" id="ARBA00022723"/>
    </source>
</evidence>
<dbReference type="GO" id="GO:0008270">
    <property type="term" value="F:zinc ion binding"/>
    <property type="evidence" value="ECO:0007669"/>
    <property type="project" value="UniProtKB-KW"/>
</dbReference>
<evidence type="ECO:0000256" key="2">
    <source>
        <dbReference type="ARBA" id="ARBA00022771"/>
    </source>
</evidence>
<dbReference type="OrthoDB" id="2193595at2759"/>
<evidence type="ECO:0000256" key="3">
    <source>
        <dbReference type="ARBA" id="ARBA00022833"/>
    </source>
</evidence>
<dbReference type="PROSITE" id="PS51293">
    <property type="entry name" value="SANT"/>
    <property type="match status" value="1"/>
</dbReference>
<dbReference type="GO" id="GO:0000122">
    <property type="term" value="P:negative regulation of transcription by RNA polymerase II"/>
    <property type="evidence" value="ECO:0007669"/>
    <property type="project" value="TreeGrafter"/>
</dbReference>
<evidence type="ECO:0000256" key="5">
    <source>
        <dbReference type="ARBA" id="ARBA00023242"/>
    </source>
</evidence>
<evidence type="ECO:0000256" key="4">
    <source>
        <dbReference type="ARBA" id="ARBA00023125"/>
    </source>
</evidence>
<keyword evidence="2" id="KW-0863">Zinc-finger</keyword>
<dbReference type="FunFam" id="1.10.10.60:FF:000012">
    <property type="entry name" value="Metastasis-associated 1 family, member 3"/>
    <property type="match status" value="1"/>
</dbReference>
<feature type="non-terminal residue" evidence="7">
    <location>
        <position position="52"/>
    </location>
</feature>
<dbReference type="AlphaFoldDB" id="A0A1E7FKR6"/>
<feature type="non-terminal residue" evidence="7">
    <location>
        <position position="1"/>
    </location>
</feature>
<name>A0A1E7FKR6_9STRA</name>
<gene>
    <name evidence="7" type="ORF">FRACYDRAFT_155634</name>
</gene>
<feature type="domain" description="SANT" evidence="6">
    <location>
        <begin position="1"/>
        <end position="47"/>
    </location>
</feature>
<keyword evidence="4" id="KW-0238">DNA-binding</keyword>
<accession>A0A1E7FKR6</accession>
<dbReference type="PANTHER" id="PTHR10865">
    <property type="entry name" value="METASTASIS-ASSOCIATED PROTEIN AND MESODERM INDUCTION EARLY RESPONSE PROTEIN"/>
    <property type="match status" value="1"/>
</dbReference>
<dbReference type="InterPro" id="IPR040138">
    <property type="entry name" value="MIER/MTA"/>
</dbReference>
<dbReference type="Proteomes" id="UP000095751">
    <property type="component" value="Unassembled WGS sequence"/>
</dbReference>
<sequence>WSPYEIAIFEGSMLHYGKEFRVISRQIGTKTTRDVIDFYYIWKKTDHYKKWK</sequence>
<dbReference type="GO" id="GO:0005654">
    <property type="term" value="C:nucleoplasm"/>
    <property type="evidence" value="ECO:0007669"/>
    <property type="project" value="TreeGrafter"/>
</dbReference>
<keyword evidence="3" id="KW-0862">Zinc</keyword>
<dbReference type="GO" id="GO:0003714">
    <property type="term" value="F:transcription corepressor activity"/>
    <property type="evidence" value="ECO:0007669"/>
    <property type="project" value="TreeGrafter"/>
</dbReference>
<reference evidence="7 8" key="1">
    <citation type="submission" date="2016-09" db="EMBL/GenBank/DDBJ databases">
        <title>Extensive genetic diversity and differential bi-allelic expression allows diatom success in the polar Southern Ocean.</title>
        <authorList>
            <consortium name="DOE Joint Genome Institute"/>
            <person name="Mock T."/>
            <person name="Otillar R.P."/>
            <person name="Strauss J."/>
            <person name="Dupont C."/>
            <person name="Frickenhaus S."/>
            <person name="Maumus F."/>
            <person name="Mcmullan M."/>
            <person name="Sanges R."/>
            <person name="Schmutz J."/>
            <person name="Toseland A."/>
            <person name="Valas R."/>
            <person name="Veluchamy A."/>
            <person name="Ward B.J."/>
            <person name="Allen A."/>
            <person name="Barry K."/>
            <person name="Falciatore A."/>
            <person name="Ferrante M."/>
            <person name="Fortunato A.E."/>
            <person name="Gloeckner G."/>
            <person name="Gruber A."/>
            <person name="Hipkin R."/>
            <person name="Janech M."/>
            <person name="Kroth P."/>
            <person name="Leese F."/>
            <person name="Lindquist E."/>
            <person name="Lyon B.R."/>
            <person name="Martin J."/>
            <person name="Mayer C."/>
            <person name="Parker M."/>
            <person name="Quesneville H."/>
            <person name="Raymond J."/>
            <person name="Uhlig C."/>
            <person name="Valentin K.U."/>
            <person name="Worden A.Z."/>
            <person name="Armbrust E.V."/>
            <person name="Bowler C."/>
            <person name="Green B."/>
            <person name="Moulton V."/>
            <person name="Van Oosterhout C."/>
            <person name="Grigoriev I."/>
        </authorList>
    </citation>
    <scope>NUCLEOTIDE SEQUENCE [LARGE SCALE GENOMIC DNA]</scope>
    <source>
        <strain evidence="7 8">CCMP1102</strain>
    </source>
</reference>
<dbReference type="Gene3D" id="1.10.10.60">
    <property type="entry name" value="Homeodomain-like"/>
    <property type="match status" value="1"/>
</dbReference>
<dbReference type="EMBL" id="KV784356">
    <property type="protein sequence ID" value="OEU18768.1"/>
    <property type="molecule type" value="Genomic_DNA"/>
</dbReference>
<keyword evidence="8" id="KW-1185">Reference proteome</keyword>
<dbReference type="PANTHER" id="PTHR10865:SF28">
    <property type="entry name" value="ELM2 DOMAIN-CONTAINING PROTEIN"/>
    <property type="match status" value="1"/>
</dbReference>
<dbReference type="GO" id="GO:0042826">
    <property type="term" value="F:histone deacetylase binding"/>
    <property type="evidence" value="ECO:0007669"/>
    <property type="project" value="TreeGrafter"/>
</dbReference>
<evidence type="ECO:0000313" key="7">
    <source>
        <dbReference type="EMBL" id="OEU18768.1"/>
    </source>
</evidence>